<dbReference type="PIRSF" id="PIRSF002070">
    <property type="entry name" value="SSB"/>
    <property type="match status" value="1"/>
</dbReference>
<dbReference type="NCBIfam" id="TIGR00621">
    <property type="entry name" value="ssb"/>
    <property type="match status" value="1"/>
</dbReference>
<organism evidence="3">
    <name type="scientific">sediment metagenome</name>
    <dbReference type="NCBI Taxonomy" id="749907"/>
    <lineage>
        <taxon>unclassified sequences</taxon>
        <taxon>metagenomes</taxon>
        <taxon>ecological metagenomes</taxon>
    </lineage>
</organism>
<dbReference type="InterPro" id="IPR012340">
    <property type="entry name" value="NA-bd_OB-fold"/>
</dbReference>
<keyword evidence="1 3" id="KW-0238">DNA-binding</keyword>
<proteinExistence type="inferred from homology"/>
<name>D9PIV0_9ZZZZ</name>
<gene>
    <name evidence="3" type="ORF">LDC_1458</name>
</gene>
<dbReference type="EMBL" id="ADZX01000459">
    <property type="protein sequence ID" value="EFK96513.1"/>
    <property type="molecule type" value="Genomic_DNA"/>
</dbReference>
<dbReference type="GO" id="GO:0003697">
    <property type="term" value="F:single-stranded DNA binding"/>
    <property type="evidence" value="ECO:0007669"/>
    <property type="project" value="InterPro"/>
</dbReference>
<dbReference type="SUPFAM" id="SSF50249">
    <property type="entry name" value="Nucleic acid-binding proteins"/>
    <property type="match status" value="1"/>
</dbReference>
<evidence type="ECO:0000313" key="3">
    <source>
        <dbReference type="EMBL" id="EFK96513.1"/>
    </source>
</evidence>
<dbReference type="Gene3D" id="2.40.50.140">
    <property type="entry name" value="Nucleic acid-binding proteins"/>
    <property type="match status" value="1"/>
</dbReference>
<dbReference type="Pfam" id="PF00436">
    <property type="entry name" value="SSB"/>
    <property type="match status" value="1"/>
</dbReference>
<feature type="region of interest" description="Disordered" evidence="2">
    <location>
        <begin position="110"/>
        <end position="141"/>
    </location>
</feature>
<dbReference type="GO" id="GO:0009295">
    <property type="term" value="C:nucleoid"/>
    <property type="evidence" value="ECO:0007669"/>
    <property type="project" value="TreeGrafter"/>
</dbReference>
<evidence type="ECO:0000256" key="1">
    <source>
        <dbReference type="ARBA" id="ARBA00023125"/>
    </source>
</evidence>
<sequence length="141" mass="15532">MASVNKAILIGNLGRDPELRYTPSGAAVCTFSIATTEKWRDKQTNEMKESTNWHNIVLWGKQAETAKQYLTKGSPVYIEGRIQTRSWDDGGVKKYITEIVGQRLQFLGRRGGEAAAEADAPPPPEADAAPPLAEEDDDLPF</sequence>
<dbReference type="PANTHER" id="PTHR10302">
    <property type="entry name" value="SINGLE-STRANDED DNA-BINDING PROTEIN"/>
    <property type="match status" value="1"/>
</dbReference>
<dbReference type="InterPro" id="IPR000424">
    <property type="entry name" value="Primosome_PriB/ssb"/>
</dbReference>
<feature type="compositionally biased region" description="Low complexity" evidence="2">
    <location>
        <begin position="110"/>
        <end position="119"/>
    </location>
</feature>
<accession>D9PIV0</accession>
<dbReference type="PROSITE" id="PS50935">
    <property type="entry name" value="SSB"/>
    <property type="match status" value="1"/>
</dbReference>
<dbReference type="GO" id="GO:0006260">
    <property type="term" value="P:DNA replication"/>
    <property type="evidence" value="ECO:0007669"/>
    <property type="project" value="InterPro"/>
</dbReference>
<reference evidence="3" key="1">
    <citation type="submission" date="2010-07" db="EMBL/GenBank/DDBJ databases">
        <authorList>
            <consortium name="CONSOLIDER consortium CSD2007-00005"/>
            <person name="Guazzaroni M.-E."/>
            <person name="Richter M."/>
            <person name="Garcia-Salamanca A."/>
            <person name="Yarza P."/>
            <person name="Ferrer M."/>
        </authorList>
    </citation>
    <scope>NUCLEOTIDE SEQUENCE</scope>
</reference>
<dbReference type="AlphaFoldDB" id="D9PIV0"/>
<dbReference type="InterPro" id="IPR011344">
    <property type="entry name" value="ssDNA-bd"/>
</dbReference>
<evidence type="ECO:0000256" key="2">
    <source>
        <dbReference type="SAM" id="MobiDB-lite"/>
    </source>
</evidence>
<comment type="caution">
    <text evidence="3">The sequence shown here is derived from an EMBL/GenBank/DDBJ whole genome shotgun (WGS) entry which is preliminary data.</text>
</comment>
<protein>
    <submittedName>
        <fullName evidence="3">Single-strand DNA-binding</fullName>
    </submittedName>
</protein>
<dbReference type="PANTHER" id="PTHR10302:SF27">
    <property type="entry name" value="SINGLE-STRANDED DNA-BINDING PROTEIN"/>
    <property type="match status" value="1"/>
</dbReference>
<dbReference type="HAMAP" id="MF_00984">
    <property type="entry name" value="SSB"/>
    <property type="match status" value="1"/>
</dbReference>
<dbReference type="CDD" id="cd04496">
    <property type="entry name" value="SSB_OBF"/>
    <property type="match status" value="1"/>
</dbReference>
<reference evidence="3" key="2">
    <citation type="journal article" date="2011" name="Microb. Ecol.">
        <title>Taxonomic and Functional Metagenomic Profiling of the Microbial Community in the Anoxic Sediment of a Sub-saline Shallow Lake (Laguna de Carrizo, Central Spain).</title>
        <authorList>
            <person name="Ferrer M."/>
            <person name="Guazzaroni M.E."/>
            <person name="Richter M."/>
            <person name="Garcia-Salamanca A."/>
            <person name="Yarza P."/>
            <person name="Suarez-Suarez A."/>
            <person name="Solano J."/>
            <person name="Alcaide M."/>
            <person name="van Dillewijn P."/>
            <person name="Molina-Henares M.A."/>
            <person name="Lopez-Cortes N."/>
            <person name="Al-Ramahi Y."/>
            <person name="Guerrero C."/>
            <person name="Acosta A."/>
            <person name="de Eugenio L.I."/>
            <person name="Martinez V."/>
            <person name="Marques S."/>
            <person name="Rojo F."/>
            <person name="Santero E."/>
            <person name="Genilloud O."/>
            <person name="Perez-Perez J."/>
            <person name="Rossello-Mora R."/>
            <person name="Ramos J.L."/>
        </authorList>
    </citation>
    <scope>NUCLEOTIDE SEQUENCE</scope>
</reference>